<name>A0A0F9HP84_9ZZZZ</name>
<accession>A0A0F9HP84</accession>
<evidence type="ECO:0008006" key="2">
    <source>
        <dbReference type="Google" id="ProtNLM"/>
    </source>
</evidence>
<proteinExistence type="predicted"/>
<feature type="non-terminal residue" evidence="1">
    <location>
        <position position="1"/>
    </location>
</feature>
<dbReference type="AlphaFoldDB" id="A0A0F9HP84"/>
<reference evidence="1" key="1">
    <citation type="journal article" date="2015" name="Nature">
        <title>Complex archaea that bridge the gap between prokaryotes and eukaryotes.</title>
        <authorList>
            <person name="Spang A."/>
            <person name="Saw J.H."/>
            <person name="Jorgensen S.L."/>
            <person name="Zaremba-Niedzwiedzka K."/>
            <person name="Martijn J."/>
            <person name="Lind A.E."/>
            <person name="van Eijk R."/>
            <person name="Schleper C."/>
            <person name="Guy L."/>
            <person name="Ettema T.J."/>
        </authorList>
    </citation>
    <scope>NUCLEOTIDE SEQUENCE</scope>
</reference>
<sequence>KCPDLNVCLEEFDNRCDIRDAECPSCKKIVPRRKYCEMCGEELNSF</sequence>
<dbReference type="EMBL" id="LAZR01021967">
    <property type="protein sequence ID" value="KKL83495.1"/>
    <property type="molecule type" value="Genomic_DNA"/>
</dbReference>
<organism evidence="1">
    <name type="scientific">marine sediment metagenome</name>
    <dbReference type="NCBI Taxonomy" id="412755"/>
    <lineage>
        <taxon>unclassified sequences</taxon>
        <taxon>metagenomes</taxon>
        <taxon>ecological metagenomes</taxon>
    </lineage>
</organism>
<protein>
    <recommendedName>
        <fullName evidence="2">DZANK-type domain-containing protein</fullName>
    </recommendedName>
</protein>
<gene>
    <name evidence="1" type="ORF">LCGC14_1974240</name>
</gene>
<evidence type="ECO:0000313" key="1">
    <source>
        <dbReference type="EMBL" id="KKL83495.1"/>
    </source>
</evidence>
<comment type="caution">
    <text evidence="1">The sequence shown here is derived from an EMBL/GenBank/DDBJ whole genome shotgun (WGS) entry which is preliminary data.</text>
</comment>